<dbReference type="Gene3D" id="3.30.565.10">
    <property type="entry name" value="Histidine kinase-like ATPase, C-terminal domain"/>
    <property type="match status" value="1"/>
</dbReference>
<dbReference type="HOGENOM" id="CLU_000445_20_8_6"/>
<dbReference type="KEGG" id="psu:Psesu_2630"/>
<keyword evidence="4" id="KW-1133">Transmembrane helix</keyword>
<dbReference type="Proteomes" id="UP000008632">
    <property type="component" value="Chromosome"/>
</dbReference>
<dbReference type="InterPro" id="IPR036890">
    <property type="entry name" value="HATPase_C_sf"/>
</dbReference>
<reference evidence="6 7" key="1">
    <citation type="submission" date="2011-01" db="EMBL/GenBank/DDBJ databases">
        <title>Complete sequence of Pseudoxanthomonas suwonensis 11-1.</title>
        <authorList>
            <consortium name="US DOE Joint Genome Institute"/>
            <person name="Lucas S."/>
            <person name="Copeland A."/>
            <person name="Lapidus A."/>
            <person name="Cheng J.-F."/>
            <person name="Goodwin L."/>
            <person name="Pitluck S."/>
            <person name="Teshima H."/>
            <person name="Detter J.C."/>
            <person name="Han C."/>
            <person name="Tapia R."/>
            <person name="Land M."/>
            <person name="Hauser L."/>
            <person name="Kyrpides N."/>
            <person name="Ivanova N."/>
            <person name="Ovchinnikova G."/>
            <person name="Siebers A.K."/>
            <person name="Allgaier M."/>
            <person name="Thelen M.P."/>
            <person name="Hugenholtz P."/>
            <person name="Gladden J."/>
            <person name="Woyke T."/>
        </authorList>
    </citation>
    <scope>NUCLEOTIDE SEQUENCE [LARGE SCALE GENOMIC DNA]</scope>
    <source>
        <strain evidence="7">11-1</strain>
    </source>
</reference>
<dbReference type="EMBL" id="CP002446">
    <property type="protein sequence ID" value="ADV28459.1"/>
    <property type="molecule type" value="Genomic_DNA"/>
</dbReference>
<dbReference type="SMART" id="SM00387">
    <property type="entry name" value="HATPase_c"/>
    <property type="match status" value="1"/>
</dbReference>
<evidence type="ECO:0000256" key="2">
    <source>
        <dbReference type="ARBA" id="ARBA00022777"/>
    </source>
</evidence>
<dbReference type="Pfam" id="PF02518">
    <property type="entry name" value="HATPase_c"/>
    <property type="match status" value="1"/>
</dbReference>
<keyword evidence="3" id="KW-0902">Two-component regulatory system</keyword>
<evidence type="ECO:0000259" key="5">
    <source>
        <dbReference type="SMART" id="SM00387"/>
    </source>
</evidence>
<dbReference type="InterPro" id="IPR050482">
    <property type="entry name" value="Sensor_HK_TwoCompSys"/>
</dbReference>
<dbReference type="PANTHER" id="PTHR24421:SF63">
    <property type="entry name" value="SENSOR HISTIDINE KINASE DESK"/>
    <property type="match status" value="1"/>
</dbReference>
<keyword evidence="4" id="KW-0812">Transmembrane</keyword>
<dbReference type="InterPro" id="IPR003594">
    <property type="entry name" value="HATPase_dom"/>
</dbReference>
<protein>
    <submittedName>
        <fullName evidence="6">Integral membrane sensor signal transduction histidine kinase</fullName>
    </submittedName>
</protein>
<dbReference type="Pfam" id="PF07730">
    <property type="entry name" value="HisKA_3"/>
    <property type="match status" value="1"/>
</dbReference>
<feature type="transmembrane region" description="Helical" evidence="4">
    <location>
        <begin position="39"/>
        <end position="56"/>
    </location>
</feature>
<dbReference type="OrthoDB" id="9797605at2"/>
<proteinExistence type="predicted"/>
<dbReference type="GO" id="GO:0016020">
    <property type="term" value="C:membrane"/>
    <property type="evidence" value="ECO:0007669"/>
    <property type="project" value="InterPro"/>
</dbReference>
<keyword evidence="1" id="KW-0808">Transferase</keyword>
<feature type="transmembrane region" description="Helical" evidence="4">
    <location>
        <begin position="89"/>
        <end position="108"/>
    </location>
</feature>
<evidence type="ECO:0000256" key="4">
    <source>
        <dbReference type="SAM" id="Phobius"/>
    </source>
</evidence>
<dbReference type="PANTHER" id="PTHR24421">
    <property type="entry name" value="NITRATE/NITRITE SENSOR PROTEIN NARX-RELATED"/>
    <property type="match status" value="1"/>
</dbReference>
<dbReference type="eggNOG" id="COG4585">
    <property type="taxonomic scope" value="Bacteria"/>
</dbReference>
<evidence type="ECO:0000313" key="7">
    <source>
        <dbReference type="Proteomes" id="UP000008632"/>
    </source>
</evidence>
<dbReference type="AlphaFoldDB" id="E6WWI2"/>
<evidence type="ECO:0000256" key="1">
    <source>
        <dbReference type="ARBA" id="ARBA00022679"/>
    </source>
</evidence>
<dbReference type="Gene3D" id="1.20.5.1930">
    <property type="match status" value="1"/>
</dbReference>
<feature type="transmembrane region" description="Helical" evidence="4">
    <location>
        <begin position="156"/>
        <end position="173"/>
    </location>
</feature>
<feature type="transmembrane region" description="Helical" evidence="4">
    <location>
        <begin position="129"/>
        <end position="150"/>
    </location>
</feature>
<name>E6WWI2_PSEUU</name>
<keyword evidence="2 6" id="KW-0418">Kinase</keyword>
<dbReference type="SUPFAM" id="SSF55874">
    <property type="entry name" value="ATPase domain of HSP90 chaperone/DNA topoisomerase II/histidine kinase"/>
    <property type="match status" value="1"/>
</dbReference>
<dbReference type="STRING" id="743721.Psesu_2630"/>
<dbReference type="GO" id="GO:0046983">
    <property type="term" value="F:protein dimerization activity"/>
    <property type="evidence" value="ECO:0007669"/>
    <property type="project" value="InterPro"/>
</dbReference>
<feature type="transmembrane region" description="Helical" evidence="4">
    <location>
        <begin position="63"/>
        <end position="83"/>
    </location>
</feature>
<gene>
    <name evidence="6" type="ordered locus">Psesu_2630</name>
</gene>
<dbReference type="RefSeq" id="WP_013536285.1">
    <property type="nucleotide sequence ID" value="NC_014924.1"/>
</dbReference>
<keyword evidence="4" id="KW-0472">Membrane</keyword>
<keyword evidence="7" id="KW-1185">Reference proteome</keyword>
<dbReference type="CDD" id="cd16917">
    <property type="entry name" value="HATPase_UhpB-NarQ-NarX-like"/>
    <property type="match status" value="1"/>
</dbReference>
<organism evidence="6 7">
    <name type="scientific">Pseudoxanthomonas suwonensis (strain 11-1)</name>
    <dbReference type="NCBI Taxonomy" id="743721"/>
    <lineage>
        <taxon>Bacteria</taxon>
        <taxon>Pseudomonadati</taxon>
        <taxon>Pseudomonadota</taxon>
        <taxon>Gammaproteobacteria</taxon>
        <taxon>Lysobacterales</taxon>
        <taxon>Lysobacteraceae</taxon>
        <taxon>Pseudoxanthomonas</taxon>
    </lineage>
</organism>
<evidence type="ECO:0000313" key="6">
    <source>
        <dbReference type="EMBL" id="ADV28459.1"/>
    </source>
</evidence>
<dbReference type="GO" id="GO:0000155">
    <property type="term" value="F:phosphorelay sensor kinase activity"/>
    <property type="evidence" value="ECO:0007669"/>
    <property type="project" value="InterPro"/>
</dbReference>
<sequence>MSTATTGTAGTMLGRMLRPAPDSMAGCAMRRGRPAWSEYVHVVWSIWVFIVPVFTPDGYDRRWTTLTLVSYPLFLALYTASVLAPARRVAIFALGLAALCLVLVPWYPAGMSYFMFGCIFLGMARWRSWWGYPLALLALNALFVAVTRYFGYPWSAMVWMPFTSLAVGLVVQLQRVLEGKEQALQLSQDEVRRLATTAERERIGRDLHDLLGHTLSLVALKADLAGKLLERDPAAARREIDELGGVARQALSQVRKAVSGIRSAQFAAELAAAGLLLQGEGIRLHLLRNDASQLPPELETALALCLREAVTNVHRHARARNVQVALEVEDGTCRLRVEDDGRGGAIRPGNGLTGMRERIDGLGGRLLLQPASPRGTCVLAEVPLREAAAREPLAPAEPATAQG</sequence>
<accession>E6WWI2</accession>
<evidence type="ECO:0000256" key="3">
    <source>
        <dbReference type="ARBA" id="ARBA00023012"/>
    </source>
</evidence>
<dbReference type="InterPro" id="IPR011712">
    <property type="entry name" value="Sig_transdc_His_kin_sub3_dim/P"/>
</dbReference>
<feature type="domain" description="Histidine kinase/HSP90-like ATPase" evidence="5">
    <location>
        <begin position="297"/>
        <end position="386"/>
    </location>
</feature>